<protein>
    <submittedName>
        <fullName evidence="8">RHS repeat protein</fullName>
    </submittedName>
</protein>
<dbReference type="PANTHER" id="PTHR32305:SF15">
    <property type="entry name" value="PROTEIN RHSA-RELATED"/>
    <property type="match status" value="1"/>
</dbReference>
<dbReference type="InterPro" id="IPR022385">
    <property type="entry name" value="Rhs_assc_core"/>
</dbReference>
<dbReference type="InterPro" id="IPR031325">
    <property type="entry name" value="RHS_repeat"/>
</dbReference>
<feature type="chain" id="PRO_5018244392" evidence="3">
    <location>
        <begin position="26"/>
        <end position="2093"/>
    </location>
</feature>
<keyword evidence="3" id="KW-0732">Signal</keyword>
<feature type="domain" description="Transglutaminase-like" evidence="4">
    <location>
        <begin position="203"/>
        <end position="273"/>
    </location>
</feature>
<name>A0A3P3E6D1_9BURK</name>
<evidence type="ECO:0000256" key="2">
    <source>
        <dbReference type="SAM" id="MobiDB-lite"/>
    </source>
</evidence>
<evidence type="ECO:0000256" key="1">
    <source>
        <dbReference type="ARBA" id="ARBA00022737"/>
    </source>
</evidence>
<dbReference type="Pfam" id="PF01841">
    <property type="entry name" value="Transglut_core"/>
    <property type="match status" value="1"/>
</dbReference>
<dbReference type="Pfam" id="PF20148">
    <property type="entry name" value="DUF6531"/>
    <property type="match status" value="1"/>
</dbReference>
<dbReference type="InterPro" id="IPR038765">
    <property type="entry name" value="Papain-like_cys_pep_sf"/>
</dbReference>
<dbReference type="NCBIfam" id="TIGR03696">
    <property type="entry name" value="Rhs_assc_core"/>
    <property type="match status" value="1"/>
</dbReference>
<feature type="region of interest" description="Disordered" evidence="2">
    <location>
        <begin position="1983"/>
        <end position="2042"/>
    </location>
</feature>
<proteinExistence type="predicted"/>
<feature type="compositionally biased region" description="Low complexity" evidence="2">
    <location>
        <begin position="102"/>
        <end position="114"/>
    </location>
</feature>
<feature type="region of interest" description="Disordered" evidence="2">
    <location>
        <begin position="2066"/>
        <end position="2093"/>
    </location>
</feature>
<dbReference type="InterPro" id="IPR056823">
    <property type="entry name" value="TEN-like_YD-shell"/>
</dbReference>
<feature type="region of interest" description="Disordered" evidence="2">
    <location>
        <begin position="144"/>
        <end position="175"/>
    </location>
</feature>
<evidence type="ECO:0000256" key="3">
    <source>
        <dbReference type="SAM" id="SignalP"/>
    </source>
</evidence>
<dbReference type="InterPro" id="IPR006530">
    <property type="entry name" value="YD"/>
</dbReference>
<dbReference type="PANTHER" id="PTHR32305">
    <property type="match status" value="1"/>
</dbReference>
<evidence type="ECO:0000259" key="6">
    <source>
        <dbReference type="Pfam" id="PF20148"/>
    </source>
</evidence>
<dbReference type="Proteomes" id="UP000271590">
    <property type="component" value="Unassembled WGS sequence"/>
</dbReference>
<dbReference type="InterPro" id="IPR028048">
    <property type="entry name" value="Tox-HNH-EHHH"/>
</dbReference>
<feature type="compositionally biased region" description="Polar residues" evidence="2">
    <location>
        <begin position="144"/>
        <end position="174"/>
    </location>
</feature>
<dbReference type="Gene3D" id="2.180.10.10">
    <property type="entry name" value="RHS repeat-associated core"/>
    <property type="match status" value="4"/>
</dbReference>
<organism evidence="8 9">
    <name type="scientific">Variovorax beijingensis</name>
    <dbReference type="NCBI Taxonomy" id="2496117"/>
    <lineage>
        <taxon>Bacteria</taxon>
        <taxon>Pseudomonadati</taxon>
        <taxon>Pseudomonadota</taxon>
        <taxon>Betaproteobacteria</taxon>
        <taxon>Burkholderiales</taxon>
        <taxon>Comamonadaceae</taxon>
        <taxon>Variovorax</taxon>
    </lineage>
</organism>
<dbReference type="InterPro" id="IPR002931">
    <property type="entry name" value="Transglutaminase-like"/>
</dbReference>
<feature type="domain" description="DUF6531" evidence="6">
    <location>
        <begin position="792"/>
        <end position="859"/>
    </location>
</feature>
<feature type="compositionally biased region" description="Gly residues" evidence="2">
    <location>
        <begin position="1984"/>
        <end position="1994"/>
    </location>
</feature>
<evidence type="ECO:0000313" key="9">
    <source>
        <dbReference type="Proteomes" id="UP000271590"/>
    </source>
</evidence>
<dbReference type="SUPFAM" id="SSF54001">
    <property type="entry name" value="Cysteine proteinases"/>
    <property type="match status" value="1"/>
</dbReference>
<dbReference type="Pfam" id="PF15657">
    <property type="entry name" value="Tox-HNH-EHHH"/>
    <property type="match status" value="1"/>
</dbReference>
<dbReference type="RefSeq" id="WP_124961688.1">
    <property type="nucleotide sequence ID" value="NZ_RQXU01000029.1"/>
</dbReference>
<evidence type="ECO:0000259" key="5">
    <source>
        <dbReference type="Pfam" id="PF15657"/>
    </source>
</evidence>
<dbReference type="Pfam" id="PF05593">
    <property type="entry name" value="RHS_repeat"/>
    <property type="match status" value="1"/>
</dbReference>
<feature type="domain" description="Teneurin-like YD-shell" evidence="7">
    <location>
        <begin position="957"/>
        <end position="1345"/>
    </location>
</feature>
<accession>A0A3P3E6D1</accession>
<gene>
    <name evidence="8" type="ORF">EH244_28655</name>
</gene>
<dbReference type="InterPro" id="IPR045351">
    <property type="entry name" value="DUF6531"/>
</dbReference>
<feature type="domain" description="HNH/Endo VII superfamily nuclease toxins" evidence="5">
    <location>
        <begin position="2033"/>
        <end position="2084"/>
    </location>
</feature>
<evidence type="ECO:0000313" key="8">
    <source>
        <dbReference type="EMBL" id="RRH81606.1"/>
    </source>
</evidence>
<feature type="signal peptide" evidence="3">
    <location>
        <begin position="1"/>
        <end position="25"/>
    </location>
</feature>
<evidence type="ECO:0000259" key="4">
    <source>
        <dbReference type="Pfam" id="PF01841"/>
    </source>
</evidence>
<comment type="caution">
    <text evidence="8">The sequence shown here is derived from an EMBL/GenBank/DDBJ whole genome shotgun (WGS) entry which is preliminary data.</text>
</comment>
<feature type="domain" description="Teneurin-like YD-shell" evidence="7">
    <location>
        <begin position="1540"/>
        <end position="1660"/>
    </location>
</feature>
<dbReference type="Gene3D" id="3.10.620.30">
    <property type="match status" value="1"/>
</dbReference>
<feature type="region of interest" description="Disordered" evidence="2">
    <location>
        <begin position="81"/>
        <end position="132"/>
    </location>
</feature>
<dbReference type="Pfam" id="PF25023">
    <property type="entry name" value="TEN_YD-shell"/>
    <property type="match status" value="2"/>
</dbReference>
<keyword evidence="1" id="KW-0677">Repeat</keyword>
<reference evidence="8 9" key="1">
    <citation type="submission" date="2018-11" db="EMBL/GenBank/DDBJ databases">
        <title>The genome of Variovorax sp T529.</title>
        <authorList>
            <person name="Gao J."/>
        </authorList>
    </citation>
    <scope>NUCLEOTIDE SEQUENCE [LARGE SCALE GENOMIC DNA]</scope>
    <source>
        <strain evidence="8 9">T529</strain>
    </source>
</reference>
<dbReference type="InterPro" id="IPR050708">
    <property type="entry name" value="T6SS_VgrG/RHS"/>
</dbReference>
<evidence type="ECO:0000259" key="7">
    <source>
        <dbReference type="Pfam" id="PF25023"/>
    </source>
</evidence>
<dbReference type="NCBIfam" id="TIGR01643">
    <property type="entry name" value="YD_repeat_2x"/>
    <property type="match status" value="2"/>
</dbReference>
<sequence>MHKTTRLLVKGICIGTLAASGWVHAQIQSGGARKVTEPATTAEGVALGVPVALPRGAATSTGLASRAAPVAGSPVTFASGKPAINYRPEDLHGANDPIQREASPSANAARSAAAPGREFAPAPGTLRANLPPVSAQEWKRVTGSRTWPANLNQGVSASGTSITGSKTLSTSSGDVSAMRISGDANALGPASIAELARSLRNNPDLIYQYVRNNVEYYPNFGVQKGALGAVLDNQGTAHDQAMLMVQLLRASGYTANYVLGVAKITGAQMTEWWGVDTSSVCGVLGLLGQTQTPIYEINATSGGSCPGLSAAMTDVSFDHVWVKVNIGGTDYVFDPSYKPHTFKTGIDLASASTTGYNAATYLSSAQSGATITADYVQNINRTNIRNNLTTYANNLANYLRANKPAATLDDVIGGKTIVPFYNALRQTALPYQNTAWSSQVVAELPNTLKPTVRLQYQGIDQTYTSDAIYGKRLTLTYNASNQPVLKLDGVAVGSPGTAATPGSSTTINFTVTHNAYAATFANHSFSQQLKAGGTNTYLVANGWGPTGRGLAENYRRVQGDLRASGAADASEPLLGSTLAVIGAQWIAQNTHAGYVTERLADTTLVQQHQVGIVGYVTNAYVDLPSNVLSVANLAGNGDKESAAFTTWAMHLSILESTAVQQTTGVSAVSTVKLMDIASAAGQRIYNATSANYASAVQPNLVGCSAHLGNFNSYLASGLRLILPARCDNGEGSWHGAGYFTVGSGLYLGSIISDGLSGGYGTVPLAPVFTNYNVGFNMPSAPSIENYSGSAYGDPIDMVAGNFLYDHEDINVGVGGFPQSLAFQRLYSSGMRNQNGSVGKGWTHNFNANVATSSDGFQAMGEDSALDAVGTLVEQKASFDLLMNPARPLANLVIGALGQRWFGDQLTDNTVIVTQGLNGEVFVKLPDGTYNPPPGKPIKLTKNADSTYSYQTLNKAVLKFNTAGKAESFTDASGLQVKYAYTGTDLTSVTNSLGRTLTFTNTSGKITQVGDGTRTVKFVYDANSNLTTFTDTLNQNTTYEYGVLPGQMTKLFYPSFPTVAAATNVYDTLGRVKTQTNARGKLYDYYFAGSRTEEIGPGGVARTNYIDGSGNTIQSRTPTGNYTINTYDGHSRLLTKLLPEGNYTQYAYDDATCASADKRCTHNVKTITSVGKPGSGLANRVQSFTYESAFNKVATATDARGKVTSYTYTAQGLPLTVTSPVDTAGVAPQTSYTYVAYTPSGFPTFYLPATQTVKTTATNSVITATTYNTANKYVPATSVADSGTGTLNLTSTFTYDATGNLTVANGPRTDVTDTVTTAYDSARRAIQVTDAAGKLTKTTYDKDGRPTIAAAQFGTQWLVTCSRYSETGKVTRAWGPALTAAATTCPTEAAPVPITDTAYDDLDRAFRITQFVPAADGGNRITETVYNADDTVQIVKKAVGTALAQNYATYTYTPNGSVDTSKDAKNNLTVYLYDGFDRLGRTHYPLPATPNLANANDYEENTYDANGNVTAIRKRSAQTITQTWDNLNRLTARTYPVAADNLTFGYDLRGLRTAAQYANGSHTITYAWDNAGRQLSTTAGGKTVAYQYDPAGNRTRITWPGTFYVATSYDALNRPTALTENGSVSLASYAYDDLSRRTTVTLGNGTTVQRTYDNQGAMATLKNFLASTAQEVQYTYVRNQIRELKSVTWSNNIYQWAGAAPGTQSYTANGLNQYTAAAGATLGYDTNGNLTGDGTWTYTYDADNRLKTANKTGTAATLGYDPEGRLRTTTINGTTLGLLYDGTNLITEYDAAGTTVLRRYVHGPGTDEPIVWYEGAGTTAKNWLYADHLGSIVATANSAGASTATYTYGPFGEPNVTTGLRFRYTGQQLIGELGLYYYKARFYSPKLGRFLQTDPIGYKDDQNLYAYVGNNSANRIDPTGLASLGAWANSANSLGRPDWTQSPVFTDQGWSTGGSGLSSASTAGDQMAWISPQDMINRTRLIPFEGGGGTGGGGGGPPPANYSPPGAGRNGALNEAQRMNGVPTSQQPRAVVPNTDLRGNPQPGRQYIYEVPAPGGGTQRVIIRDDAGGHNYGPGNIQNRGPHFNDPSGRHFDY</sequence>
<dbReference type="PRINTS" id="PR00394">
    <property type="entry name" value="RHSPROTEIN"/>
</dbReference>
<dbReference type="EMBL" id="RQXU01000029">
    <property type="protein sequence ID" value="RRH81606.1"/>
    <property type="molecule type" value="Genomic_DNA"/>
</dbReference>